<keyword evidence="3" id="KW-1185">Reference proteome</keyword>
<feature type="region of interest" description="Disordered" evidence="1">
    <location>
        <begin position="1"/>
        <end position="52"/>
    </location>
</feature>
<accession>A0A1V9XGJ5</accession>
<feature type="compositionally biased region" description="Basic and acidic residues" evidence="1">
    <location>
        <begin position="1"/>
        <end position="15"/>
    </location>
</feature>
<evidence type="ECO:0000256" key="1">
    <source>
        <dbReference type="SAM" id="MobiDB-lite"/>
    </source>
</evidence>
<dbReference type="EMBL" id="MNPL01011642">
    <property type="protein sequence ID" value="OQR72498.1"/>
    <property type="molecule type" value="Genomic_DNA"/>
</dbReference>
<feature type="region of interest" description="Disordered" evidence="1">
    <location>
        <begin position="72"/>
        <end position="98"/>
    </location>
</feature>
<feature type="non-terminal residue" evidence="2">
    <location>
        <position position="98"/>
    </location>
</feature>
<evidence type="ECO:0000313" key="2">
    <source>
        <dbReference type="EMBL" id="OQR72498.1"/>
    </source>
</evidence>
<name>A0A1V9XGJ5_9ACAR</name>
<evidence type="ECO:0000313" key="3">
    <source>
        <dbReference type="Proteomes" id="UP000192247"/>
    </source>
</evidence>
<dbReference type="InParanoid" id="A0A1V9XGJ5"/>
<feature type="non-terminal residue" evidence="2">
    <location>
        <position position="1"/>
    </location>
</feature>
<sequence>SAGRPEVEQEEHAGRAGDLAPRLSDSSASSRSLAAAVSGRTQPTPNSAMDHVDGIMPQITMDVVLAMAKDLAPQTKGTGEPFSGHSSCMHDRRGSSTR</sequence>
<organism evidence="2 3">
    <name type="scientific">Tropilaelaps mercedesae</name>
    <dbReference type="NCBI Taxonomy" id="418985"/>
    <lineage>
        <taxon>Eukaryota</taxon>
        <taxon>Metazoa</taxon>
        <taxon>Ecdysozoa</taxon>
        <taxon>Arthropoda</taxon>
        <taxon>Chelicerata</taxon>
        <taxon>Arachnida</taxon>
        <taxon>Acari</taxon>
        <taxon>Parasitiformes</taxon>
        <taxon>Mesostigmata</taxon>
        <taxon>Gamasina</taxon>
        <taxon>Dermanyssoidea</taxon>
        <taxon>Laelapidae</taxon>
        <taxon>Tropilaelaps</taxon>
    </lineage>
</organism>
<comment type="caution">
    <text evidence="2">The sequence shown here is derived from an EMBL/GenBank/DDBJ whole genome shotgun (WGS) entry which is preliminary data.</text>
</comment>
<dbReference type="AlphaFoldDB" id="A0A1V9XGJ5"/>
<feature type="compositionally biased region" description="Basic and acidic residues" evidence="1">
    <location>
        <begin position="88"/>
        <end position="98"/>
    </location>
</feature>
<dbReference type="Proteomes" id="UP000192247">
    <property type="component" value="Unassembled WGS sequence"/>
</dbReference>
<reference evidence="2 3" key="1">
    <citation type="journal article" date="2017" name="Gigascience">
        <title>Draft genome of the honey bee ectoparasitic mite, Tropilaelaps mercedesae, is shaped by the parasitic life history.</title>
        <authorList>
            <person name="Dong X."/>
            <person name="Armstrong S.D."/>
            <person name="Xia D."/>
            <person name="Makepeace B.L."/>
            <person name="Darby A.C."/>
            <person name="Kadowaki T."/>
        </authorList>
    </citation>
    <scope>NUCLEOTIDE SEQUENCE [LARGE SCALE GENOMIC DNA]</scope>
    <source>
        <strain evidence="2">Wuxi-XJTLU</strain>
    </source>
</reference>
<proteinExistence type="predicted"/>
<feature type="compositionally biased region" description="Low complexity" evidence="1">
    <location>
        <begin position="19"/>
        <end position="40"/>
    </location>
</feature>
<protein>
    <submittedName>
        <fullName evidence="2">Uncharacterized protein</fullName>
    </submittedName>
</protein>
<gene>
    <name evidence="2" type="ORF">BIW11_03766</name>
</gene>